<dbReference type="PANTHER" id="PTHR30250:SF26">
    <property type="entry name" value="PSMA PROTEIN"/>
    <property type="match status" value="1"/>
</dbReference>
<evidence type="ECO:0000256" key="5">
    <source>
        <dbReference type="ARBA" id="ARBA00023136"/>
    </source>
</evidence>
<feature type="transmembrane region" description="Helical" evidence="6">
    <location>
        <begin position="20"/>
        <end position="45"/>
    </location>
</feature>
<protein>
    <recommendedName>
        <fullName evidence="9">Polysaccharide biosynthesis protein</fullName>
    </recommendedName>
</protein>
<reference evidence="8" key="1">
    <citation type="journal article" date="2019" name="Int. J. Syst. Evol. Microbiol.">
        <title>The Global Catalogue of Microorganisms (GCM) 10K type strain sequencing project: providing services to taxonomists for standard genome sequencing and annotation.</title>
        <authorList>
            <consortium name="The Broad Institute Genomics Platform"/>
            <consortium name="The Broad Institute Genome Sequencing Center for Infectious Disease"/>
            <person name="Wu L."/>
            <person name="Ma J."/>
        </authorList>
    </citation>
    <scope>NUCLEOTIDE SEQUENCE [LARGE SCALE GENOMIC DNA]</scope>
    <source>
        <strain evidence="8">NBRC 105857</strain>
    </source>
</reference>
<dbReference type="InterPro" id="IPR002797">
    <property type="entry name" value="Polysacc_synth"/>
</dbReference>
<feature type="transmembrane region" description="Helical" evidence="6">
    <location>
        <begin position="138"/>
        <end position="157"/>
    </location>
</feature>
<evidence type="ECO:0000256" key="6">
    <source>
        <dbReference type="SAM" id="Phobius"/>
    </source>
</evidence>
<keyword evidence="3 6" id="KW-0812">Transmembrane</keyword>
<keyword evidence="8" id="KW-1185">Reference proteome</keyword>
<feature type="transmembrane region" description="Helical" evidence="6">
    <location>
        <begin position="323"/>
        <end position="342"/>
    </location>
</feature>
<evidence type="ECO:0000256" key="4">
    <source>
        <dbReference type="ARBA" id="ARBA00022989"/>
    </source>
</evidence>
<organism evidence="7 8">
    <name type="scientific">Limnobacter litoralis</name>
    <dbReference type="NCBI Taxonomy" id="481366"/>
    <lineage>
        <taxon>Bacteria</taxon>
        <taxon>Pseudomonadati</taxon>
        <taxon>Pseudomonadota</taxon>
        <taxon>Betaproteobacteria</taxon>
        <taxon>Burkholderiales</taxon>
        <taxon>Burkholderiaceae</taxon>
        <taxon>Limnobacter</taxon>
    </lineage>
</organism>
<dbReference type="EMBL" id="BSOJ01000006">
    <property type="protein sequence ID" value="GLR25191.1"/>
    <property type="molecule type" value="Genomic_DNA"/>
</dbReference>
<feature type="transmembrane region" description="Helical" evidence="6">
    <location>
        <begin position="66"/>
        <end position="88"/>
    </location>
</feature>
<dbReference type="Proteomes" id="UP001156664">
    <property type="component" value="Unassembled WGS sequence"/>
</dbReference>
<dbReference type="PANTHER" id="PTHR30250">
    <property type="entry name" value="PST FAMILY PREDICTED COLANIC ACID TRANSPORTER"/>
    <property type="match status" value="1"/>
</dbReference>
<evidence type="ECO:0008006" key="9">
    <source>
        <dbReference type="Google" id="ProtNLM"/>
    </source>
</evidence>
<feature type="transmembrane region" description="Helical" evidence="6">
    <location>
        <begin position="354"/>
        <end position="373"/>
    </location>
</feature>
<evidence type="ECO:0000256" key="1">
    <source>
        <dbReference type="ARBA" id="ARBA00004651"/>
    </source>
</evidence>
<dbReference type="Pfam" id="PF01943">
    <property type="entry name" value="Polysacc_synt"/>
    <property type="match status" value="1"/>
</dbReference>
<feature type="transmembrane region" description="Helical" evidence="6">
    <location>
        <begin position="163"/>
        <end position="186"/>
    </location>
</feature>
<accession>A0ABQ5YNY8</accession>
<comment type="caution">
    <text evidence="7">The sequence shown here is derived from an EMBL/GenBank/DDBJ whole genome shotgun (WGS) entry which is preliminary data.</text>
</comment>
<keyword evidence="5 6" id="KW-0472">Membrane</keyword>
<dbReference type="InterPro" id="IPR050833">
    <property type="entry name" value="Poly_Biosynth_Transport"/>
</dbReference>
<feature type="transmembrane region" description="Helical" evidence="6">
    <location>
        <begin position="379"/>
        <end position="401"/>
    </location>
</feature>
<feature type="transmembrane region" description="Helical" evidence="6">
    <location>
        <begin position="108"/>
        <end position="126"/>
    </location>
</feature>
<feature type="transmembrane region" description="Helical" evidence="6">
    <location>
        <begin position="207"/>
        <end position="225"/>
    </location>
</feature>
<keyword evidence="4 6" id="KW-1133">Transmembrane helix</keyword>
<evidence type="ECO:0000256" key="2">
    <source>
        <dbReference type="ARBA" id="ARBA00022475"/>
    </source>
</evidence>
<sequence>MLTVLAGISWTLPYLGSERFGGWMTLLSMAALLSVLDLGAGNALVNHLAKHRHEGKQSTASALSGGLGVVALLAIVMWILLNLIHPILPWASILKVKDPENLIELTSAFRIFYTLFALQLFANAVGKAATGMQQAHQFGFLSLVISVFGLALLYMASINHLGIAWLLSITLGAPVSSGFVYFLLLWKRGLFQFKGLPKQVILHWRDVLSVGGLFFILQIAVIVGWGADSLVIASTLGVGSVTMYAVAQRMYQLATQPFSIVNSSLWAAYADAHVKNNRVYVRQLFSRSFMTSLILGGLIVGVIYVASPVILKFISKSHLSPDPLFFAIFAVWALIEIVGNSLGTMLNGIGVVRYQVIVSGLFAVCVMPFKFVLINRYGLNGLMLANVVCYLFLIAVPYAMLFKLRKISL</sequence>
<keyword evidence="2" id="KW-1003">Cell membrane</keyword>
<evidence type="ECO:0000256" key="3">
    <source>
        <dbReference type="ARBA" id="ARBA00022692"/>
    </source>
</evidence>
<feature type="transmembrane region" description="Helical" evidence="6">
    <location>
        <begin position="288"/>
        <end position="311"/>
    </location>
</feature>
<proteinExistence type="predicted"/>
<comment type="subcellular location">
    <subcellularLocation>
        <location evidence="1">Cell membrane</location>
        <topology evidence="1">Multi-pass membrane protein</topology>
    </subcellularLocation>
</comment>
<evidence type="ECO:0000313" key="8">
    <source>
        <dbReference type="Proteomes" id="UP001156664"/>
    </source>
</evidence>
<evidence type="ECO:0000313" key="7">
    <source>
        <dbReference type="EMBL" id="GLR25191.1"/>
    </source>
</evidence>
<name>A0ABQ5YNY8_9BURK</name>
<gene>
    <name evidence="7" type="ORF">GCM10007875_02790</name>
</gene>